<proteinExistence type="predicted"/>
<dbReference type="EMBL" id="CM042880">
    <property type="protein sequence ID" value="KAI4389920.1"/>
    <property type="molecule type" value="Genomic_DNA"/>
</dbReference>
<dbReference type="Proteomes" id="UP001057402">
    <property type="component" value="Chromosome 1"/>
</dbReference>
<gene>
    <name evidence="1" type="ORF">MLD38_002087</name>
</gene>
<protein>
    <submittedName>
        <fullName evidence="1">Uncharacterized protein</fullName>
    </submittedName>
</protein>
<sequence>MADDCRLSLTCFLFHMPMEGRRRIRNTFTKSFVRPVISRYPYQRFSPAWESISGAPHVIYLLCQFVMHFPVHCPSQEEKDDAKLCCNRVRRLMAMEVTVLLGKTLYLVYYC</sequence>
<name>A0ACB9SFF1_9MYRT</name>
<evidence type="ECO:0000313" key="1">
    <source>
        <dbReference type="EMBL" id="KAI4389920.1"/>
    </source>
</evidence>
<evidence type="ECO:0000313" key="2">
    <source>
        <dbReference type="Proteomes" id="UP001057402"/>
    </source>
</evidence>
<organism evidence="1 2">
    <name type="scientific">Melastoma candidum</name>
    <dbReference type="NCBI Taxonomy" id="119954"/>
    <lineage>
        <taxon>Eukaryota</taxon>
        <taxon>Viridiplantae</taxon>
        <taxon>Streptophyta</taxon>
        <taxon>Embryophyta</taxon>
        <taxon>Tracheophyta</taxon>
        <taxon>Spermatophyta</taxon>
        <taxon>Magnoliopsida</taxon>
        <taxon>eudicotyledons</taxon>
        <taxon>Gunneridae</taxon>
        <taxon>Pentapetalae</taxon>
        <taxon>rosids</taxon>
        <taxon>malvids</taxon>
        <taxon>Myrtales</taxon>
        <taxon>Melastomataceae</taxon>
        <taxon>Melastomatoideae</taxon>
        <taxon>Melastomateae</taxon>
        <taxon>Melastoma</taxon>
    </lineage>
</organism>
<comment type="caution">
    <text evidence="1">The sequence shown here is derived from an EMBL/GenBank/DDBJ whole genome shotgun (WGS) entry which is preliminary data.</text>
</comment>
<keyword evidence="2" id="KW-1185">Reference proteome</keyword>
<reference evidence="2" key="1">
    <citation type="journal article" date="2023" name="Front. Plant Sci.">
        <title>Chromosomal-level genome assembly of Melastoma candidum provides insights into trichome evolution.</title>
        <authorList>
            <person name="Zhong Y."/>
            <person name="Wu W."/>
            <person name="Sun C."/>
            <person name="Zou P."/>
            <person name="Liu Y."/>
            <person name="Dai S."/>
            <person name="Zhou R."/>
        </authorList>
    </citation>
    <scope>NUCLEOTIDE SEQUENCE [LARGE SCALE GENOMIC DNA]</scope>
</reference>
<accession>A0ACB9SFF1</accession>